<evidence type="ECO:0000256" key="5">
    <source>
        <dbReference type="ARBA" id="ARBA00023004"/>
    </source>
</evidence>
<keyword evidence="3 6" id="KW-0479">Metal-binding</keyword>
<dbReference type="PRINTS" id="PR00606">
    <property type="entry name" value="CYTCHROMECID"/>
</dbReference>
<dbReference type="GO" id="GO:0020037">
    <property type="term" value="F:heme binding"/>
    <property type="evidence" value="ECO:0007669"/>
    <property type="project" value="InterPro"/>
</dbReference>
<evidence type="ECO:0000313" key="9">
    <source>
        <dbReference type="EMBL" id="MBB6084761.1"/>
    </source>
</evidence>
<evidence type="ECO:0000259" key="8">
    <source>
        <dbReference type="PROSITE" id="PS51007"/>
    </source>
</evidence>
<evidence type="ECO:0000256" key="1">
    <source>
        <dbReference type="ARBA" id="ARBA00022448"/>
    </source>
</evidence>
<dbReference type="Pfam" id="PF00034">
    <property type="entry name" value="Cytochrom_C"/>
    <property type="match status" value="1"/>
</dbReference>
<keyword evidence="2 6" id="KW-0349">Heme</keyword>
<feature type="chain" id="PRO_5030702046" evidence="7">
    <location>
        <begin position="22"/>
        <end position="110"/>
    </location>
</feature>
<evidence type="ECO:0000256" key="6">
    <source>
        <dbReference type="PIRSR" id="PIRSR602324-1"/>
    </source>
</evidence>
<dbReference type="AlphaFoldDB" id="A0A7W9TQL5"/>
<keyword evidence="4" id="KW-0249">Electron transport</keyword>
<dbReference type="Gene3D" id="1.10.760.10">
    <property type="entry name" value="Cytochrome c-like domain"/>
    <property type="match status" value="1"/>
</dbReference>
<feature type="signal peptide" evidence="7">
    <location>
        <begin position="1"/>
        <end position="21"/>
    </location>
</feature>
<gene>
    <name evidence="9" type="ORF">HNR28_002809</name>
</gene>
<dbReference type="Proteomes" id="UP000541136">
    <property type="component" value="Unassembled WGS sequence"/>
</dbReference>
<evidence type="ECO:0000256" key="3">
    <source>
        <dbReference type="ARBA" id="ARBA00022723"/>
    </source>
</evidence>
<keyword evidence="5 6" id="KW-0408">Iron</keyword>
<dbReference type="EMBL" id="JACHIB010000017">
    <property type="protein sequence ID" value="MBB6084761.1"/>
    <property type="molecule type" value="Genomic_DNA"/>
</dbReference>
<dbReference type="InterPro" id="IPR002324">
    <property type="entry name" value="Cyt_c_ID"/>
</dbReference>
<dbReference type="PROSITE" id="PS51007">
    <property type="entry name" value="CYTC"/>
    <property type="match status" value="1"/>
</dbReference>
<name>A0A7W9TQL5_CASDE</name>
<reference evidence="9 10" key="1">
    <citation type="submission" date="2020-08" db="EMBL/GenBank/DDBJ databases">
        <title>Genomic Encyclopedia of Type Strains, Phase IV (KMG-IV): sequencing the most valuable type-strain genomes for metagenomic binning, comparative biology and taxonomic classification.</title>
        <authorList>
            <person name="Goeker M."/>
        </authorList>
    </citation>
    <scope>NUCLEOTIDE SEQUENCE [LARGE SCALE GENOMIC DNA]</scope>
    <source>
        <strain evidence="9 10">DSM 12141</strain>
    </source>
</reference>
<dbReference type="InterPro" id="IPR009056">
    <property type="entry name" value="Cyt_c-like_dom"/>
</dbReference>
<dbReference type="GO" id="GO:0009055">
    <property type="term" value="F:electron transfer activity"/>
    <property type="evidence" value="ECO:0007669"/>
    <property type="project" value="InterPro"/>
</dbReference>
<organism evidence="9 10">
    <name type="scientific">Castellaniella defragrans</name>
    <name type="common">Alcaligenes defragrans</name>
    <dbReference type="NCBI Taxonomy" id="75697"/>
    <lineage>
        <taxon>Bacteria</taxon>
        <taxon>Pseudomonadati</taxon>
        <taxon>Pseudomonadota</taxon>
        <taxon>Betaproteobacteria</taxon>
        <taxon>Burkholderiales</taxon>
        <taxon>Alcaligenaceae</taxon>
        <taxon>Castellaniella</taxon>
    </lineage>
</organism>
<evidence type="ECO:0000313" key="10">
    <source>
        <dbReference type="Proteomes" id="UP000541136"/>
    </source>
</evidence>
<evidence type="ECO:0000256" key="4">
    <source>
        <dbReference type="ARBA" id="ARBA00022982"/>
    </source>
</evidence>
<comment type="caution">
    <text evidence="9">The sequence shown here is derived from an EMBL/GenBank/DDBJ whole genome shotgun (WGS) entry which is preliminary data.</text>
</comment>
<dbReference type="RefSeq" id="WP_151024226.1">
    <property type="nucleotide sequence ID" value="NZ_JACHIB010000017.1"/>
</dbReference>
<comment type="PTM">
    <text evidence="6">Binds 1 heme c group covalently per subunit.</text>
</comment>
<evidence type="ECO:0000256" key="2">
    <source>
        <dbReference type="ARBA" id="ARBA00022617"/>
    </source>
</evidence>
<keyword evidence="1" id="KW-0813">Transport</keyword>
<protein>
    <submittedName>
        <fullName evidence="9">Cytochrome c</fullName>
    </submittedName>
</protein>
<feature type="binding site" description="covalent" evidence="6">
    <location>
        <position position="37"/>
    </location>
    <ligand>
        <name>heme c</name>
        <dbReference type="ChEBI" id="CHEBI:61717"/>
    </ligand>
</feature>
<feature type="binding site" description="covalent" evidence="6">
    <location>
        <position position="41"/>
    </location>
    <ligand>
        <name>heme c</name>
        <dbReference type="ChEBI" id="CHEBI:61717"/>
    </ligand>
</feature>
<dbReference type="SUPFAM" id="SSF46626">
    <property type="entry name" value="Cytochrome c"/>
    <property type="match status" value="1"/>
</dbReference>
<dbReference type="GO" id="GO:0005506">
    <property type="term" value="F:iron ion binding"/>
    <property type="evidence" value="ECO:0007669"/>
    <property type="project" value="InterPro"/>
</dbReference>
<dbReference type="InterPro" id="IPR036909">
    <property type="entry name" value="Cyt_c-like_dom_sf"/>
</dbReference>
<evidence type="ECO:0000256" key="7">
    <source>
        <dbReference type="SAM" id="SignalP"/>
    </source>
</evidence>
<sequence length="110" mass="11317">MKLSALALSLSLLVVGQVAHAAPDFAQVKDILTKNACLACHAVDKKVIGPAYEEVAAKHKGQADAAEVLTKHIKGGSSGVYGPIPMPPNVGISDADIKTVVDWLVAGAPH</sequence>
<keyword evidence="7" id="KW-0732">Signal</keyword>
<feature type="domain" description="Cytochrome c" evidence="8">
    <location>
        <begin position="23"/>
        <end position="108"/>
    </location>
</feature>
<feature type="binding site" description="covalent" evidence="6">
    <location>
        <position position="86"/>
    </location>
    <ligand>
        <name>heme c</name>
        <dbReference type="ChEBI" id="CHEBI:61717"/>
    </ligand>
</feature>
<accession>A0A7W9TQL5</accession>
<proteinExistence type="predicted"/>